<dbReference type="OrthoDB" id="9876293at2759"/>
<comment type="similarity">
    <text evidence="1">Belongs to the RGS7BP/RGS9BP family.</text>
</comment>
<dbReference type="STRING" id="151549.A0A4C1XS28"/>
<keyword evidence="2" id="KW-0734">Signal transduction inhibitor</keyword>
<evidence type="ECO:0000256" key="2">
    <source>
        <dbReference type="ARBA" id="ARBA00022700"/>
    </source>
</evidence>
<evidence type="ECO:0000313" key="4">
    <source>
        <dbReference type="Proteomes" id="UP000299102"/>
    </source>
</evidence>
<evidence type="ECO:0000313" key="3">
    <source>
        <dbReference type="EMBL" id="GBP66691.1"/>
    </source>
</evidence>
<gene>
    <name evidence="3" type="ORF">EVAR_79046_1</name>
</gene>
<dbReference type="AlphaFoldDB" id="A0A4C1XS28"/>
<comment type="caution">
    <text evidence="3">The sequence shown here is derived from an EMBL/GenBank/DDBJ whole genome shotgun (WGS) entry which is preliminary data.</text>
</comment>
<proteinExistence type="inferred from homology"/>
<dbReference type="PANTHER" id="PTHR21029">
    <property type="entry name" value="R-SEVEN BINDING PROTEIN (R7BP) HOMOLOG"/>
    <property type="match status" value="1"/>
</dbReference>
<reference evidence="3 4" key="1">
    <citation type="journal article" date="2019" name="Commun. Biol.">
        <title>The bagworm genome reveals a unique fibroin gene that provides high tensile strength.</title>
        <authorList>
            <person name="Kono N."/>
            <person name="Nakamura H."/>
            <person name="Ohtoshi R."/>
            <person name="Tomita M."/>
            <person name="Numata K."/>
            <person name="Arakawa K."/>
        </authorList>
    </citation>
    <scope>NUCLEOTIDE SEQUENCE [LARGE SCALE GENOMIC DNA]</scope>
</reference>
<dbReference type="EMBL" id="BGZK01000964">
    <property type="protein sequence ID" value="GBP66691.1"/>
    <property type="molecule type" value="Genomic_DNA"/>
</dbReference>
<name>A0A4C1XS28_EUMVA</name>
<keyword evidence="4" id="KW-1185">Reference proteome</keyword>
<dbReference type="InterPro" id="IPR026512">
    <property type="entry name" value="RGS7BP/RGS9BP"/>
</dbReference>
<protein>
    <submittedName>
        <fullName evidence="3">Uncharacterized protein</fullName>
    </submittedName>
</protein>
<accession>A0A4C1XS28</accession>
<organism evidence="3 4">
    <name type="scientific">Eumeta variegata</name>
    <name type="common">Bagworm moth</name>
    <name type="synonym">Eumeta japonica</name>
    <dbReference type="NCBI Taxonomy" id="151549"/>
    <lineage>
        <taxon>Eukaryota</taxon>
        <taxon>Metazoa</taxon>
        <taxon>Ecdysozoa</taxon>
        <taxon>Arthropoda</taxon>
        <taxon>Hexapoda</taxon>
        <taxon>Insecta</taxon>
        <taxon>Pterygota</taxon>
        <taxon>Neoptera</taxon>
        <taxon>Endopterygota</taxon>
        <taxon>Lepidoptera</taxon>
        <taxon>Glossata</taxon>
        <taxon>Ditrysia</taxon>
        <taxon>Tineoidea</taxon>
        <taxon>Psychidae</taxon>
        <taxon>Oiketicinae</taxon>
        <taxon>Eumeta</taxon>
    </lineage>
</organism>
<dbReference type="GO" id="GO:0009968">
    <property type="term" value="P:negative regulation of signal transduction"/>
    <property type="evidence" value="ECO:0007669"/>
    <property type="project" value="UniProtKB-KW"/>
</dbReference>
<dbReference type="Proteomes" id="UP000299102">
    <property type="component" value="Unassembled WGS sequence"/>
</dbReference>
<evidence type="ECO:0000256" key="1">
    <source>
        <dbReference type="ARBA" id="ARBA00007457"/>
    </source>
</evidence>
<sequence>MNTIEPNTFLIKATLSSYSPPAFQSKINRSCKDLITEINVQLALFRDQLIHIGQPHDCPELRERVRRLRRACVEATKQTSQLVLPTCKNSRQLRPAALEGGARAAADGCLARLMRLRGLINGHCLGANATFTYAQQVNSIGSKRKCSE</sequence>